<evidence type="ECO:0000256" key="7">
    <source>
        <dbReference type="ARBA" id="ARBA00023136"/>
    </source>
</evidence>
<feature type="transmembrane region" description="Helical" evidence="9">
    <location>
        <begin position="139"/>
        <end position="159"/>
    </location>
</feature>
<evidence type="ECO:0000256" key="9">
    <source>
        <dbReference type="RuleBase" id="RU369079"/>
    </source>
</evidence>
<comment type="subunit">
    <text evidence="9">The complex comprises the extracytoplasmic solute receptor protein and the two transmembrane proteins.</text>
</comment>
<feature type="transmembrane region" description="Helical" evidence="9">
    <location>
        <begin position="98"/>
        <end position="119"/>
    </location>
</feature>
<evidence type="ECO:0000256" key="5">
    <source>
        <dbReference type="ARBA" id="ARBA00022692"/>
    </source>
</evidence>
<dbReference type="EMBL" id="VXRY01000548">
    <property type="protein sequence ID" value="MXY35032.1"/>
    <property type="molecule type" value="Genomic_DNA"/>
</dbReference>
<evidence type="ECO:0000256" key="8">
    <source>
        <dbReference type="ARBA" id="ARBA00038436"/>
    </source>
</evidence>
<dbReference type="GO" id="GO:0015740">
    <property type="term" value="P:C4-dicarboxylate transport"/>
    <property type="evidence" value="ECO:0007669"/>
    <property type="project" value="TreeGrafter"/>
</dbReference>
<keyword evidence="3" id="KW-1003">Cell membrane</keyword>
<organism evidence="11">
    <name type="scientific">Boseongicola sp. SB0664_bin_43</name>
    <dbReference type="NCBI Taxonomy" id="2604844"/>
    <lineage>
        <taxon>Bacteria</taxon>
        <taxon>Pseudomonadati</taxon>
        <taxon>Pseudomonadota</taxon>
        <taxon>Alphaproteobacteria</taxon>
        <taxon>Rhodobacterales</taxon>
        <taxon>Paracoccaceae</taxon>
        <taxon>Boseongicola</taxon>
    </lineage>
</organism>
<evidence type="ECO:0000256" key="2">
    <source>
        <dbReference type="ARBA" id="ARBA00022448"/>
    </source>
</evidence>
<comment type="caution">
    <text evidence="11">The sequence shown here is derived from an EMBL/GenBank/DDBJ whole genome shotgun (WGS) entry which is preliminary data.</text>
</comment>
<keyword evidence="5 9" id="KW-0812">Transmembrane</keyword>
<dbReference type="GO" id="GO:0022857">
    <property type="term" value="F:transmembrane transporter activity"/>
    <property type="evidence" value="ECO:0007669"/>
    <property type="project" value="UniProtKB-UniRule"/>
</dbReference>
<dbReference type="GO" id="GO:0005886">
    <property type="term" value="C:plasma membrane"/>
    <property type="evidence" value="ECO:0007669"/>
    <property type="project" value="UniProtKB-SubCell"/>
</dbReference>
<evidence type="ECO:0000313" key="11">
    <source>
        <dbReference type="EMBL" id="MXY35032.1"/>
    </source>
</evidence>
<sequence>MGGAPPILSSVLGAGAMQRWLVMISGAIGATALFAVMTLVFAAVVLRYFGIVIPDSYDLSRMLLGILIFWGIALAVAENSMIKIDALFLAAGPRGKQLIRAFAAVLTAIVLTLVAWRAGVAVVDAFESKISTSDTRIRLWPFYATASAALILAVALALARMIAAFTRPESSNEGSE</sequence>
<keyword evidence="2 9" id="KW-0813">Transport</keyword>
<evidence type="ECO:0000256" key="6">
    <source>
        <dbReference type="ARBA" id="ARBA00022989"/>
    </source>
</evidence>
<keyword evidence="7 9" id="KW-0472">Membrane</keyword>
<gene>
    <name evidence="11" type="ORF">F4Y60_13305</name>
</gene>
<name>A0A6B0Y4G0_9RHOB</name>
<accession>A0A6B0Y4G0</accession>
<dbReference type="PANTHER" id="PTHR35011:SF2">
    <property type="entry name" value="2,3-DIKETO-L-GULONATE TRAP TRANSPORTER SMALL PERMEASE PROTEIN YIAM"/>
    <property type="match status" value="1"/>
</dbReference>
<proteinExistence type="inferred from homology"/>
<evidence type="ECO:0000256" key="4">
    <source>
        <dbReference type="ARBA" id="ARBA00022519"/>
    </source>
</evidence>
<feature type="domain" description="Tripartite ATP-independent periplasmic transporters DctQ component" evidence="10">
    <location>
        <begin position="37"/>
        <end position="166"/>
    </location>
</feature>
<dbReference type="PANTHER" id="PTHR35011">
    <property type="entry name" value="2,3-DIKETO-L-GULONATE TRAP TRANSPORTER SMALL PERMEASE PROTEIN YIAM"/>
    <property type="match status" value="1"/>
</dbReference>
<keyword evidence="6 9" id="KW-1133">Transmembrane helix</keyword>
<reference evidence="11" key="1">
    <citation type="submission" date="2019-09" db="EMBL/GenBank/DDBJ databases">
        <title>Characterisation of the sponge microbiome using genome-centric metagenomics.</title>
        <authorList>
            <person name="Engelberts J.P."/>
            <person name="Robbins S.J."/>
            <person name="De Goeij J.M."/>
            <person name="Aranda M."/>
            <person name="Bell S.C."/>
            <person name="Webster N.S."/>
        </authorList>
    </citation>
    <scope>NUCLEOTIDE SEQUENCE</scope>
    <source>
        <strain evidence="11">SB0664_bin_43</strain>
    </source>
</reference>
<protein>
    <recommendedName>
        <fullName evidence="9">TRAP transporter small permease protein</fullName>
    </recommendedName>
</protein>
<feature type="transmembrane region" description="Helical" evidence="9">
    <location>
        <begin position="59"/>
        <end position="77"/>
    </location>
</feature>
<comment type="subcellular location">
    <subcellularLocation>
        <location evidence="1 9">Cell inner membrane</location>
        <topology evidence="1 9">Multi-pass membrane protein</topology>
    </subcellularLocation>
</comment>
<keyword evidence="4 9" id="KW-0997">Cell inner membrane</keyword>
<evidence type="ECO:0000259" key="10">
    <source>
        <dbReference type="Pfam" id="PF04290"/>
    </source>
</evidence>
<dbReference type="InterPro" id="IPR055348">
    <property type="entry name" value="DctQ"/>
</dbReference>
<comment type="similarity">
    <text evidence="8 9">Belongs to the TRAP transporter small permease family.</text>
</comment>
<evidence type="ECO:0000256" key="3">
    <source>
        <dbReference type="ARBA" id="ARBA00022475"/>
    </source>
</evidence>
<comment type="function">
    <text evidence="9">Part of the tripartite ATP-independent periplasmic (TRAP) transport system.</text>
</comment>
<evidence type="ECO:0000256" key="1">
    <source>
        <dbReference type="ARBA" id="ARBA00004429"/>
    </source>
</evidence>
<dbReference type="AlphaFoldDB" id="A0A6B0Y4G0"/>
<feature type="transmembrane region" description="Helical" evidence="9">
    <location>
        <begin position="20"/>
        <end position="53"/>
    </location>
</feature>
<dbReference type="Pfam" id="PF04290">
    <property type="entry name" value="DctQ"/>
    <property type="match status" value="1"/>
</dbReference>
<dbReference type="InterPro" id="IPR007387">
    <property type="entry name" value="TRAP_DctQ"/>
</dbReference>